<reference evidence="2 3" key="1">
    <citation type="submission" date="2018-03" db="EMBL/GenBank/DDBJ databases">
        <title>Comparative analysis of microorganisms from saline springs in Andes Mountain Range, Colombia.</title>
        <authorList>
            <person name="Rubin E."/>
        </authorList>
    </citation>
    <scope>NUCLEOTIDE SEQUENCE [LARGE SCALE GENOMIC DNA]</scope>
    <source>
        <strain evidence="2 3">CG 35</strain>
    </source>
</reference>
<gene>
    <name evidence="2" type="ORF">BCL67_1102</name>
</gene>
<sequence>MSWPPPNSDPPEDPTPENPEAALNERLDRSAPSVAPVTVELQAELERLSTASREDASSRRRRGRSGLSRGAAMGLAALALLGTATAAVAVVELRSYWSDIGVGPHASYSFELPSGAECEVELRMKKMGPSGMENVDDYSMSPEQDAFVREMYSDVQDRVDDLVDSEGFLDRARAQSQAMGLTEDRAETDDVAYFWLFTIQGVDGV</sequence>
<organism evidence="2 3">
    <name type="scientific">Nesterenkonia sandarakina</name>
    <dbReference type="NCBI Taxonomy" id="272918"/>
    <lineage>
        <taxon>Bacteria</taxon>
        <taxon>Bacillati</taxon>
        <taxon>Actinomycetota</taxon>
        <taxon>Actinomycetes</taxon>
        <taxon>Micrococcales</taxon>
        <taxon>Micrococcaceae</taxon>
        <taxon>Nesterenkonia</taxon>
    </lineage>
</organism>
<comment type="caution">
    <text evidence="2">The sequence shown here is derived from an EMBL/GenBank/DDBJ whole genome shotgun (WGS) entry which is preliminary data.</text>
</comment>
<proteinExistence type="predicted"/>
<evidence type="ECO:0000313" key="2">
    <source>
        <dbReference type="EMBL" id="PRZ14905.1"/>
    </source>
</evidence>
<name>A0A2T0YIF9_9MICC</name>
<dbReference type="EMBL" id="PVTY01000010">
    <property type="protein sequence ID" value="PRZ14905.1"/>
    <property type="molecule type" value="Genomic_DNA"/>
</dbReference>
<dbReference type="Proteomes" id="UP000238217">
    <property type="component" value="Unassembled WGS sequence"/>
</dbReference>
<feature type="region of interest" description="Disordered" evidence="1">
    <location>
        <begin position="1"/>
        <end position="67"/>
    </location>
</feature>
<protein>
    <submittedName>
        <fullName evidence="2">Uncharacterized protein</fullName>
    </submittedName>
</protein>
<accession>A0A2T0YIF9</accession>
<evidence type="ECO:0000313" key="3">
    <source>
        <dbReference type="Proteomes" id="UP000238217"/>
    </source>
</evidence>
<dbReference type="AlphaFoldDB" id="A0A2T0YIF9"/>
<feature type="compositionally biased region" description="Basic and acidic residues" evidence="1">
    <location>
        <begin position="44"/>
        <end position="58"/>
    </location>
</feature>
<keyword evidence="3" id="KW-1185">Reference proteome</keyword>
<evidence type="ECO:0000256" key="1">
    <source>
        <dbReference type="SAM" id="MobiDB-lite"/>
    </source>
</evidence>